<sequence length="125" mass="14517">MKIGELARRAELSHRTIHFYEQKGLIAPSHREGRGYRYYDELTLKRLKKIAALKSLGLSLDEIGEVINLYFEDETGIRGKREVLKILQKHLLEADRQLAEVTQFRDDLIRNIARLEGLIESAEAR</sequence>
<gene>
    <name evidence="6" type="ORF">J3U87_04420</name>
</gene>
<dbReference type="GO" id="GO:0003677">
    <property type="term" value="F:DNA binding"/>
    <property type="evidence" value="ECO:0007669"/>
    <property type="project" value="UniProtKB-KW"/>
</dbReference>
<dbReference type="InterPro" id="IPR000551">
    <property type="entry name" value="MerR-type_HTH_dom"/>
</dbReference>
<dbReference type="EMBL" id="CP071793">
    <property type="protein sequence ID" value="QTD51694.1"/>
    <property type="molecule type" value="Genomic_DNA"/>
</dbReference>
<dbReference type="SMART" id="SM00422">
    <property type="entry name" value="HTH_MERR"/>
    <property type="match status" value="1"/>
</dbReference>
<dbReference type="Pfam" id="PF13411">
    <property type="entry name" value="MerR_1"/>
    <property type="match status" value="1"/>
</dbReference>
<keyword evidence="4" id="KW-0804">Transcription</keyword>
<dbReference type="KEGG" id="scor:J3U87_04420"/>
<reference evidence="6" key="1">
    <citation type="submission" date="2021-03" db="EMBL/GenBank/DDBJ databases">
        <title>Acanthopleuribacteraceae sp. M133.</title>
        <authorList>
            <person name="Wang G."/>
        </authorList>
    </citation>
    <scope>NUCLEOTIDE SEQUENCE</scope>
    <source>
        <strain evidence="6">M133</strain>
    </source>
</reference>
<keyword evidence="7" id="KW-1185">Reference proteome</keyword>
<evidence type="ECO:0000256" key="3">
    <source>
        <dbReference type="ARBA" id="ARBA00023125"/>
    </source>
</evidence>
<dbReference type="Proteomes" id="UP000663929">
    <property type="component" value="Chromosome"/>
</dbReference>
<keyword evidence="2" id="KW-0805">Transcription regulation</keyword>
<feature type="domain" description="HTH merR-type" evidence="5">
    <location>
        <begin position="1"/>
        <end position="69"/>
    </location>
</feature>
<evidence type="ECO:0000313" key="7">
    <source>
        <dbReference type="Proteomes" id="UP000663929"/>
    </source>
</evidence>
<dbReference type="AlphaFoldDB" id="A0A8A4TR82"/>
<dbReference type="InterPro" id="IPR047057">
    <property type="entry name" value="MerR_fam"/>
</dbReference>
<dbReference type="PROSITE" id="PS00552">
    <property type="entry name" value="HTH_MERR_1"/>
    <property type="match status" value="1"/>
</dbReference>
<dbReference type="PROSITE" id="PS50937">
    <property type="entry name" value="HTH_MERR_2"/>
    <property type="match status" value="1"/>
</dbReference>
<name>A0A8A4TR82_SULCO</name>
<evidence type="ECO:0000256" key="2">
    <source>
        <dbReference type="ARBA" id="ARBA00023015"/>
    </source>
</evidence>
<dbReference type="PRINTS" id="PR00040">
    <property type="entry name" value="HTHMERR"/>
</dbReference>
<proteinExistence type="predicted"/>
<dbReference type="RefSeq" id="WP_237381820.1">
    <property type="nucleotide sequence ID" value="NZ_CP071793.1"/>
</dbReference>
<evidence type="ECO:0000256" key="4">
    <source>
        <dbReference type="ARBA" id="ARBA00023163"/>
    </source>
</evidence>
<keyword evidence="1" id="KW-0678">Repressor</keyword>
<accession>A0A8A4TR82</accession>
<protein>
    <submittedName>
        <fullName evidence="6">MerR family transcriptional regulator</fullName>
    </submittedName>
</protein>
<dbReference type="SUPFAM" id="SSF46955">
    <property type="entry name" value="Putative DNA-binding domain"/>
    <property type="match status" value="1"/>
</dbReference>
<dbReference type="InterPro" id="IPR009061">
    <property type="entry name" value="DNA-bd_dom_put_sf"/>
</dbReference>
<organism evidence="6 7">
    <name type="scientific">Sulfidibacter corallicola</name>
    <dbReference type="NCBI Taxonomy" id="2818388"/>
    <lineage>
        <taxon>Bacteria</taxon>
        <taxon>Pseudomonadati</taxon>
        <taxon>Acidobacteriota</taxon>
        <taxon>Holophagae</taxon>
        <taxon>Acanthopleuribacterales</taxon>
        <taxon>Acanthopleuribacteraceae</taxon>
        <taxon>Sulfidibacter</taxon>
    </lineage>
</organism>
<dbReference type="PANTHER" id="PTHR30204:SF69">
    <property type="entry name" value="MERR-FAMILY TRANSCRIPTIONAL REGULATOR"/>
    <property type="match status" value="1"/>
</dbReference>
<evidence type="ECO:0000313" key="6">
    <source>
        <dbReference type="EMBL" id="QTD51694.1"/>
    </source>
</evidence>
<dbReference type="GO" id="GO:0003700">
    <property type="term" value="F:DNA-binding transcription factor activity"/>
    <property type="evidence" value="ECO:0007669"/>
    <property type="project" value="InterPro"/>
</dbReference>
<keyword evidence="3" id="KW-0238">DNA-binding</keyword>
<dbReference type="PANTHER" id="PTHR30204">
    <property type="entry name" value="REDOX-CYCLING DRUG-SENSING TRANSCRIPTIONAL ACTIVATOR SOXR"/>
    <property type="match status" value="1"/>
</dbReference>
<evidence type="ECO:0000259" key="5">
    <source>
        <dbReference type="PROSITE" id="PS50937"/>
    </source>
</evidence>
<dbReference type="Gene3D" id="1.10.1660.10">
    <property type="match status" value="1"/>
</dbReference>
<evidence type="ECO:0000256" key="1">
    <source>
        <dbReference type="ARBA" id="ARBA00022491"/>
    </source>
</evidence>